<protein>
    <submittedName>
        <fullName evidence="1">Uncharacterized protein</fullName>
    </submittedName>
</protein>
<dbReference type="Proteomes" id="UP001642360">
    <property type="component" value="Unassembled WGS sequence"/>
</dbReference>
<evidence type="ECO:0000313" key="1">
    <source>
        <dbReference type="EMBL" id="CAK9148590.1"/>
    </source>
</evidence>
<comment type="caution">
    <text evidence="1">The sequence shown here is derived from an EMBL/GenBank/DDBJ whole genome shotgun (WGS) entry which is preliminary data.</text>
</comment>
<reference evidence="1 2" key="1">
    <citation type="submission" date="2024-02" db="EMBL/GenBank/DDBJ databases">
        <authorList>
            <person name="Vignale AGUSTIN F."/>
            <person name="Sosa J E."/>
            <person name="Modenutti C."/>
        </authorList>
    </citation>
    <scope>NUCLEOTIDE SEQUENCE [LARGE SCALE GENOMIC DNA]</scope>
</reference>
<keyword evidence="2" id="KW-1185">Reference proteome</keyword>
<name>A0ABC8RYE9_9AQUA</name>
<organism evidence="1 2">
    <name type="scientific">Ilex paraguariensis</name>
    <name type="common">yerba mate</name>
    <dbReference type="NCBI Taxonomy" id="185542"/>
    <lineage>
        <taxon>Eukaryota</taxon>
        <taxon>Viridiplantae</taxon>
        <taxon>Streptophyta</taxon>
        <taxon>Embryophyta</taxon>
        <taxon>Tracheophyta</taxon>
        <taxon>Spermatophyta</taxon>
        <taxon>Magnoliopsida</taxon>
        <taxon>eudicotyledons</taxon>
        <taxon>Gunneridae</taxon>
        <taxon>Pentapetalae</taxon>
        <taxon>asterids</taxon>
        <taxon>campanulids</taxon>
        <taxon>Aquifoliales</taxon>
        <taxon>Aquifoliaceae</taxon>
        <taxon>Ilex</taxon>
    </lineage>
</organism>
<gene>
    <name evidence="1" type="ORF">ILEXP_LOCUS16553</name>
</gene>
<dbReference type="AlphaFoldDB" id="A0ABC8RYE9"/>
<sequence>MVYEAGKIKYFHHKHPDYMSLLVLDEMAKQQVFIVFNTLYPNTIANIYIEHRTIKDVIDGQDFTKYYVEMRHSVVIEEINEDDVDVLDYSQVTEVLKIDCCNRKNLLEYSEVNASGDVGGEE</sequence>
<accession>A0ABC8RYE9</accession>
<evidence type="ECO:0000313" key="2">
    <source>
        <dbReference type="Proteomes" id="UP001642360"/>
    </source>
</evidence>
<proteinExistence type="predicted"/>
<dbReference type="EMBL" id="CAUOFW020001770">
    <property type="protein sequence ID" value="CAK9148590.1"/>
    <property type="molecule type" value="Genomic_DNA"/>
</dbReference>